<feature type="domain" description="Recombinase" evidence="4">
    <location>
        <begin position="179"/>
        <end position="322"/>
    </location>
</feature>
<evidence type="ECO:0000259" key="3">
    <source>
        <dbReference type="PROSITE" id="PS51736"/>
    </source>
</evidence>
<dbReference type="CDD" id="cd00338">
    <property type="entry name" value="Ser_Recombinase"/>
    <property type="match status" value="1"/>
</dbReference>
<dbReference type="Gene3D" id="3.40.50.1390">
    <property type="entry name" value="Resolvase, N-terminal catalytic domain"/>
    <property type="match status" value="1"/>
</dbReference>
<dbReference type="Gene3D" id="3.90.1750.20">
    <property type="entry name" value="Putative Large Serine Recombinase, Chain B, Domain 2"/>
    <property type="match status" value="1"/>
</dbReference>
<dbReference type="EMBL" id="VFIY01000019">
    <property type="protein sequence ID" value="TPD56832.1"/>
    <property type="molecule type" value="Genomic_DNA"/>
</dbReference>
<feature type="compositionally biased region" description="Polar residues" evidence="2">
    <location>
        <begin position="572"/>
        <end position="595"/>
    </location>
</feature>
<dbReference type="AlphaFoldDB" id="A0A501P9U3"/>
<dbReference type="GO" id="GO:0000150">
    <property type="term" value="F:DNA strand exchange activity"/>
    <property type="evidence" value="ECO:0007669"/>
    <property type="project" value="InterPro"/>
</dbReference>
<name>A0A501P9U3_9PROT</name>
<evidence type="ECO:0000256" key="1">
    <source>
        <dbReference type="SAM" id="Coils"/>
    </source>
</evidence>
<proteinExistence type="predicted"/>
<accession>A0A501P9U3</accession>
<keyword evidence="6" id="KW-1185">Reference proteome</keyword>
<feature type="coiled-coil region" evidence="1">
    <location>
        <begin position="454"/>
        <end position="481"/>
    </location>
</feature>
<dbReference type="Pfam" id="PF13408">
    <property type="entry name" value="Zn_ribbon_recom"/>
    <property type="match status" value="1"/>
</dbReference>
<keyword evidence="1" id="KW-0175">Coiled coil</keyword>
<dbReference type="PROSITE" id="PS51736">
    <property type="entry name" value="RECOMBINASES_3"/>
    <property type="match status" value="1"/>
</dbReference>
<comment type="caution">
    <text evidence="5">The sequence shown here is derived from an EMBL/GenBank/DDBJ whole genome shotgun (WGS) entry which is preliminary data.</text>
</comment>
<dbReference type="InterPro" id="IPR038109">
    <property type="entry name" value="DNA_bind_recomb_sf"/>
</dbReference>
<feature type="domain" description="Resolvase/invertase-type recombinase catalytic" evidence="3">
    <location>
        <begin position="32"/>
        <end position="172"/>
    </location>
</feature>
<dbReference type="InterPro" id="IPR036162">
    <property type="entry name" value="Resolvase-like_N_sf"/>
</dbReference>
<evidence type="ECO:0000256" key="2">
    <source>
        <dbReference type="SAM" id="MobiDB-lite"/>
    </source>
</evidence>
<evidence type="ECO:0000313" key="6">
    <source>
        <dbReference type="Proteomes" id="UP000319148"/>
    </source>
</evidence>
<sequence length="647" mass="72830">MPTSLPAGSLISFPTLQTPRTPMTTKNPTPIKAAIYARYSSDNQREASLEDQIRLCKEAADREGWTITKTYQDSAMSGASLMRPGIQSLMEDALKGKFSIILTEALDRLSRDQEDIAGLYKRMSFADVRIITLSEGEVNNLHIGLKGTMNALYLKDLADKTRRGLRGRIEQGKSGGGLTYGYEVRRSLDAEGNKVTGERKINQKEAAVIRRIFEDFAKGKSPRAIAKALNGEGVPGPRKKTWTGSTIRGHNKRGTGILNNELYIGRLVWNRMRYIKDPETGKRVSRLNPPEQWVIQEVPELRIIDQALWDITRDRKAQIQERYQNQIEGVRNALANTRRPKHLLSGLLSCGHCGGRYSIVSQDRYGCFNARNRNTCSNTHTIKRQRIEERVLHGLKDKLITPEVVETIIREMQQEANRLQRERLQGHDQKKKDLAAIESKMMRYVEAIGDGTDLPLMHTQLKELEVERKRLEQELSQEPIKLPDLHPGIATLYREKVERLTEALNDPASLDEAGEAIRSLIDKIILTPIEDKDGTNTLEVALYGELDALLHFMTSKENALQPSTRAVRPSHSPRNQVTGNDDNSNEPNSLQITESHPSDMEGRLYCLSGCGGRISLVALLLVSFAKNLQIGLWPLCKDQILDPAHKV</sequence>
<dbReference type="Proteomes" id="UP000319148">
    <property type="component" value="Unassembled WGS sequence"/>
</dbReference>
<dbReference type="PANTHER" id="PTHR30461">
    <property type="entry name" value="DNA-INVERTASE FROM LAMBDOID PROPHAGE"/>
    <property type="match status" value="1"/>
</dbReference>
<feature type="compositionally biased region" description="Polar residues" evidence="2">
    <location>
        <begin position="12"/>
        <end position="28"/>
    </location>
</feature>
<dbReference type="InterPro" id="IPR025827">
    <property type="entry name" value="Zn_ribbon_recom_dom"/>
</dbReference>
<reference evidence="6" key="1">
    <citation type="submission" date="2019-06" db="EMBL/GenBank/DDBJ databases">
        <title>The complete genome of Emcibacter congregatus ZYLT.</title>
        <authorList>
            <person name="Zhao Z."/>
        </authorList>
    </citation>
    <scope>NUCLEOTIDE SEQUENCE [LARGE SCALE GENOMIC DNA]</scope>
    <source>
        <strain evidence="6">MCCC 1A06723</strain>
    </source>
</reference>
<dbReference type="Pfam" id="PF00239">
    <property type="entry name" value="Resolvase"/>
    <property type="match status" value="1"/>
</dbReference>
<feature type="region of interest" description="Disordered" evidence="2">
    <location>
        <begin position="560"/>
        <end position="596"/>
    </location>
</feature>
<dbReference type="InterPro" id="IPR011109">
    <property type="entry name" value="DNA_bind_recombinase_dom"/>
</dbReference>
<dbReference type="PANTHER" id="PTHR30461:SF23">
    <property type="entry name" value="DNA RECOMBINASE-RELATED"/>
    <property type="match status" value="1"/>
</dbReference>
<dbReference type="InterPro" id="IPR006119">
    <property type="entry name" value="Resolv_N"/>
</dbReference>
<dbReference type="SMART" id="SM00857">
    <property type="entry name" value="Resolvase"/>
    <property type="match status" value="1"/>
</dbReference>
<evidence type="ECO:0000259" key="4">
    <source>
        <dbReference type="PROSITE" id="PS51737"/>
    </source>
</evidence>
<dbReference type="Pfam" id="PF07508">
    <property type="entry name" value="Recombinase"/>
    <property type="match status" value="1"/>
</dbReference>
<organism evidence="5 6">
    <name type="scientific">Emcibacter nanhaiensis</name>
    <dbReference type="NCBI Taxonomy" id="1505037"/>
    <lineage>
        <taxon>Bacteria</taxon>
        <taxon>Pseudomonadati</taxon>
        <taxon>Pseudomonadota</taxon>
        <taxon>Alphaproteobacteria</taxon>
        <taxon>Emcibacterales</taxon>
        <taxon>Emcibacteraceae</taxon>
        <taxon>Emcibacter</taxon>
    </lineage>
</organism>
<dbReference type="GO" id="GO:0003677">
    <property type="term" value="F:DNA binding"/>
    <property type="evidence" value="ECO:0007669"/>
    <property type="project" value="InterPro"/>
</dbReference>
<feature type="region of interest" description="Disordered" evidence="2">
    <location>
        <begin position="1"/>
        <end position="28"/>
    </location>
</feature>
<dbReference type="InterPro" id="IPR050639">
    <property type="entry name" value="SSR_resolvase"/>
</dbReference>
<protein>
    <submittedName>
        <fullName evidence="5">Recombinase family protein</fullName>
    </submittedName>
</protein>
<dbReference type="SUPFAM" id="SSF53041">
    <property type="entry name" value="Resolvase-like"/>
    <property type="match status" value="1"/>
</dbReference>
<gene>
    <name evidence="5" type="ORF">FIV46_17835</name>
</gene>
<evidence type="ECO:0000313" key="5">
    <source>
        <dbReference type="EMBL" id="TPD56832.1"/>
    </source>
</evidence>
<dbReference type="PROSITE" id="PS51737">
    <property type="entry name" value="RECOMBINASE_DNA_BIND"/>
    <property type="match status" value="1"/>
</dbReference>
<dbReference type="OrthoDB" id="9791494at2"/>